<dbReference type="Gene3D" id="2.60.40.3710">
    <property type="match status" value="1"/>
</dbReference>
<evidence type="ECO:0000256" key="4">
    <source>
        <dbReference type="ARBA" id="ARBA00022729"/>
    </source>
</evidence>
<dbReference type="PROSITE" id="PS52029">
    <property type="entry name" value="LD_TPASE"/>
    <property type="match status" value="1"/>
</dbReference>
<evidence type="ECO:0000256" key="12">
    <source>
        <dbReference type="ARBA" id="ARBA00060592"/>
    </source>
</evidence>
<dbReference type="InterPro" id="IPR038063">
    <property type="entry name" value="Transpep_catalytic_dom"/>
</dbReference>
<dbReference type="GO" id="GO:0071555">
    <property type="term" value="P:cell wall organization"/>
    <property type="evidence" value="ECO:0007669"/>
    <property type="project" value="UniProtKB-UniRule"/>
</dbReference>
<keyword evidence="10" id="KW-0012">Acyltransferase</keyword>
<keyword evidence="2" id="KW-1003">Cell membrane</keyword>
<dbReference type="GO" id="GO:0018104">
    <property type="term" value="P:peptidoglycan-protein cross-linking"/>
    <property type="evidence" value="ECO:0007669"/>
    <property type="project" value="TreeGrafter"/>
</dbReference>
<evidence type="ECO:0000256" key="1">
    <source>
        <dbReference type="ARBA" id="ARBA00004752"/>
    </source>
</evidence>
<dbReference type="Proteomes" id="UP001153328">
    <property type="component" value="Unassembled WGS sequence"/>
</dbReference>
<keyword evidence="18" id="KW-1185">Reference proteome</keyword>
<evidence type="ECO:0000256" key="15">
    <source>
        <dbReference type="SAM" id="SignalP"/>
    </source>
</evidence>
<evidence type="ECO:0000256" key="8">
    <source>
        <dbReference type="ARBA" id="ARBA00023139"/>
    </source>
</evidence>
<protein>
    <submittedName>
        <fullName evidence="17">Lipoprotein-anchoring transpeptidase ErfK/SrfK</fullName>
    </submittedName>
</protein>
<dbReference type="GO" id="GO:0016746">
    <property type="term" value="F:acyltransferase activity"/>
    <property type="evidence" value="ECO:0007669"/>
    <property type="project" value="UniProtKB-KW"/>
</dbReference>
<dbReference type="SUPFAM" id="SSF141523">
    <property type="entry name" value="L,D-transpeptidase catalytic domain-like"/>
    <property type="match status" value="1"/>
</dbReference>
<keyword evidence="5 13" id="KW-0133">Cell shape</keyword>
<evidence type="ECO:0000256" key="13">
    <source>
        <dbReference type="PROSITE-ProRule" id="PRU01373"/>
    </source>
</evidence>
<feature type="compositionally biased region" description="Low complexity" evidence="14">
    <location>
        <begin position="49"/>
        <end position="59"/>
    </location>
</feature>
<dbReference type="RefSeq" id="WP_205043424.1">
    <property type="nucleotide sequence ID" value="NZ_CAJVAX010000001.1"/>
</dbReference>
<dbReference type="EMBL" id="CAJVAX010000001">
    <property type="protein sequence ID" value="CAG7607743.1"/>
    <property type="molecule type" value="Genomic_DNA"/>
</dbReference>
<dbReference type="GO" id="GO:0071972">
    <property type="term" value="F:peptidoglycan L,D-transpeptidase activity"/>
    <property type="evidence" value="ECO:0007669"/>
    <property type="project" value="TreeGrafter"/>
</dbReference>
<dbReference type="InterPro" id="IPR005490">
    <property type="entry name" value="LD_TPept_cat_dom"/>
</dbReference>
<evidence type="ECO:0000256" key="6">
    <source>
        <dbReference type="ARBA" id="ARBA00022984"/>
    </source>
</evidence>
<organism evidence="17 18">
    <name type="scientific">Actinacidiphila bryophytorum</name>
    <dbReference type="NCBI Taxonomy" id="1436133"/>
    <lineage>
        <taxon>Bacteria</taxon>
        <taxon>Bacillati</taxon>
        <taxon>Actinomycetota</taxon>
        <taxon>Actinomycetes</taxon>
        <taxon>Kitasatosporales</taxon>
        <taxon>Streptomycetaceae</taxon>
        <taxon>Actinacidiphila</taxon>
    </lineage>
</organism>
<evidence type="ECO:0000313" key="18">
    <source>
        <dbReference type="Proteomes" id="UP001153328"/>
    </source>
</evidence>
<dbReference type="AlphaFoldDB" id="A0A9W4GXS8"/>
<name>A0A9W4GXS8_9ACTN</name>
<comment type="caution">
    <text evidence="17">The sequence shown here is derived from an EMBL/GenBank/DDBJ whole genome shotgun (WGS) entry which is preliminary data.</text>
</comment>
<keyword evidence="3" id="KW-0808">Transferase</keyword>
<dbReference type="Pfam" id="PF17964">
    <property type="entry name" value="Big_10"/>
    <property type="match status" value="1"/>
</dbReference>
<reference evidence="17" key="1">
    <citation type="submission" date="2021-06" db="EMBL/GenBank/DDBJ databases">
        <authorList>
            <person name="Arsene-Ploetze F."/>
        </authorList>
    </citation>
    <scope>NUCLEOTIDE SEQUENCE</scope>
    <source>
        <strain evidence="17">SBRY1</strain>
    </source>
</reference>
<evidence type="ECO:0000256" key="2">
    <source>
        <dbReference type="ARBA" id="ARBA00022475"/>
    </source>
</evidence>
<proteinExistence type="predicted"/>
<keyword evidence="6 13" id="KW-0573">Peptidoglycan synthesis</keyword>
<keyword evidence="4 15" id="KW-0732">Signal</keyword>
<dbReference type="CDD" id="cd13432">
    <property type="entry name" value="LDT_IgD_like_2"/>
    <property type="match status" value="1"/>
</dbReference>
<comment type="pathway">
    <text evidence="12">Glycan biosynthesis.</text>
</comment>
<dbReference type="PANTHER" id="PTHR30582">
    <property type="entry name" value="L,D-TRANSPEPTIDASE"/>
    <property type="match status" value="1"/>
</dbReference>
<evidence type="ECO:0000256" key="14">
    <source>
        <dbReference type="SAM" id="MobiDB-lite"/>
    </source>
</evidence>
<dbReference type="FunFam" id="2.40.440.10:FF:000005">
    <property type="entry name" value="L,D-transpeptidase 2"/>
    <property type="match status" value="1"/>
</dbReference>
<feature type="active site" description="Nucleophile" evidence="13">
    <location>
        <position position="367"/>
    </location>
</feature>
<accession>A0A9W4GXS8</accession>
<keyword evidence="9 17" id="KW-0449">Lipoprotein</keyword>
<dbReference type="Pfam" id="PF03734">
    <property type="entry name" value="YkuD"/>
    <property type="match status" value="1"/>
</dbReference>
<keyword evidence="11 13" id="KW-0961">Cell wall biogenesis/degradation</keyword>
<evidence type="ECO:0000256" key="10">
    <source>
        <dbReference type="ARBA" id="ARBA00023315"/>
    </source>
</evidence>
<gene>
    <name evidence="17" type="ORF">SBRY_11070</name>
</gene>
<feature type="signal peptide" evidence="15">
    <location>
        <begin position="1"/>
        <end position="30"/>
    </location>
</feature>
<evidence type="ECO:0000256" key="9">
    <source>
        <dbReference type="ARBA" id="ARBA00023288"/>
    </source>
</evidence>
<dbReference type="GO" id="GO:0008360">
    <property type="term" value="P:regulation of cell shape"/>
    <property type="evidence" value="ECO:0007669"/>
    <property type="project" value="UniProtKB-UniRule"/>
</dbReference>
<evidence type="ECO:0000256" key="5">
    <source>
        <dbReference type="ARBA" id="ARBA00022960"/>
    </source>
</evidence>
<dbReference type="CDD" id="cd16913">
    <property type="entry name" value="YkuD_like"/>
    <property type="match status" value="1"/>
</dbReference>
<dbReference type="Gene3D" id="2.60.40.3780">
    <property type="match status" value="1"/>
</dbReference>
<feature type="chain" id="PRO_5040893921" evidence="15">
    <location>
        <begin position="31"/>
        <end position="421"/>
    </location>
</feature>
<dbReference type="PANTHER" id="PTHR30582:SF2">
    <property type="entry name" value="L,D-TRANSPEPTIDASE YCIB-RELATED"/>
    <property type="match status" value="1"/>
</dbReference>
<evidence type="ECO:0000256" key="11">
    <source>
        <dbReference type="ARBA" id="ARBA00023316"/>
    </source>
</evidence>
<feature type="domain" description="L,D-TPase catalytic" evidence="16">
    <location>
        <begin position="264"/>
        <end position="391"/>
    </location>
</feature>
<dbReference type="PROSITE" id="PS51257">
    <property type="entry name" value="PROKAR_LIPOPROTEIN"/>
    <property type="match status" value="1"/>
</dbReference>
<dbReference type="Gene3D" id="2.40.440.10">
    <property type="entry name" value="L,D-transpeptidase catalytic domain-like"/>
    <property type="match status" value="1"/>
</dbReference>
<keyword evidence="7" id="KW-0472">Membrane</keyword>
<evidence type="ECO:0000256" key="3">
    <source>
        <dbReference type="ARBA" id="ARBA00022679"/>
    </source>
</evidence>
<keyword evidence="8" id="KW-0564">Palmitate</keyword>
<evidence type="ECO:0000313" key="17">
    <source>
        <dbReference type="EMBL" id="CAG7607743.1"/>
    </source>
</evidence>
<feature type="region of interest" description="Disordered" evidence="14">
    <location>
        <begin position="34"/>
        <end position="59"/>
    </location>
</feature>
<evidence type="ECO:0000256" key="7">
    <source>
        <dbReference type="ARBA" id="ARBA00023136"/>
    </source>
</evidence>
<evidence type="ECO:0000259" key="16">
    <source>
        <dbReference type="PROSITE" id="PS52029"/>
    </source>
</evidence>
<feature type="active site" description="Proton donor/acceptor" evidence="13">
    <location>
        <position position="349"/>
    </location>
</feature>
<dbReference type="InterPro" id="IPR050979">
    <property type="entry name" value="LD-transpeptidase"/>
</dbReference>
<dbReference type="GO" id="GO:0005576">
    <property type="term" value="C:extracellular region"/>
    <property type="evidence" value="ECO:0007669"/>
    <property type="project" value="TreeGrafter"/>
</dbReference>
<dbReference type="InterPro" id="IPR041280">
    <property type="entry name" value="Big_10"/>
</dbReference>
<comment type="pathway">
    <text evidence="1 13">Cell wall biogenesis; peptidoglycan biosynthesis.</text>
</comment>
<sequence>MHLIRSSRRPRPRALALPAVLLALVLGATACGGHDSAGGDSPPGKDRAGGTATTAAGPHVTVTPAAGKDGVAPGATVKVTVADGTLGAVTVTPKGKASDGVDPVPVTGTLDPAAGTWTSDRTMTPGTSYTVTVTAAGASGGKSTTTSTFTTAAAAEVNGVTPTPLNNAVVGVGLPVSLAFDVPVTDRAAVEKALTLTTTPAVKGSWGWLTDPLTGVQRVDWRPDAYWPTGTQVTLTAKLSGIDTGGGRFLRRDIHDTFRIGTARISYADLAAHTLRVTENGRTVKTFKISAGSADFPTWNGKMVVMTKQSKVRMTSASVGIATDKDAADFYDEDVNNAVRITSSGTFVHAAPWNDRWMGKQNKSHGCIGMSDPDAKWFFDRATRGDLVIASGSSRAVVDKGNGYGDWNLGADQWHALSALA</sequence>